<protein>
    <submittedName>
        <fullName evidence="2">Uncharacterized protein</fullName>
    </submittedName>
</protein>
<dbReference type="EMBL" id="KI913126">
    <property type="protein sequence ID" value="ETV80477.1"/>
    <property type="molecule type" value="Genomic_DNA"/>
</dbReference>
<dbReference type="VEuPathDB" id="FungiDB:H257_06748"/>
<gene>
    <name evidence="2" type="ORF">H257_06748</name>
</gene>
<evidence type="ECO:0000313" key="2">
    <source>
        <dbReference type="EMBL" id="ETV80477.1"/>
    </source>
</evidence>
<dbReference type="AlphaFoldDB" id="W4GLD3"/>
<dbReference type="OrthoDB" id="76498at2759"/>
<name>W4GLD3_APHAT</name>
<dbReference type="GeneID" id="20808744"/>
<organism evidence="2">
    <name type="scientific">Aphanomyces astaci</name>
    <name type="common">Crayfish plague agent</name>
    <dbReference type="NCBI Taxonomy" id="112090"/>
    <lineage>
        <taxon>Eukaryota</taxon>
        <taxon>Sar</taxon>
        <taxon>Stramenopiles</taxon>
        <taxon>Oomycota</taxon>
        <taxon>Saprolegniomycetes</taxon>
        <taxon>Saprolegniales</taxon>
        <taxon>Verrucalvaceae</taxon>
        <taxon>Aphanomyces</taxon>
    </lineage>
</organism>
<sequence>MPSKSTIGNALKYHATQSSRADCKVRTNDRRSSLPDVESKVVEWVLPREELGVCLTGELIRKQELSVSATLKVPADQRHSFLKGCDVQVPRKHGLTSKLQDDEAGSTPPEAVQAGRNEMQTITSGYESADIYNMDETWFFYCLSPHYSITRNRPHGGYALHRQRNATKMFWRSDWR</sequence>
<proteinExistence type="predicted"/>
<dbReference type="RefSeq" id="XP_009830401.1">
    <property type="nucleotide sequence ID" value="XM_009832099.1"/>
</dbReference>
<feature type="region of interest" description="Disordered" evidence="1">
    <location>
        <begin position="96"/>
        <end position="116"/>
    </location>
</feature>
<evidence type="ECO:0000256" key="1">
    <source>
        <dbReference type="SAM" id="MobiDB-lite"/>
    </source>
</evidence>
<accession>W4GLD3</accession>
<reference evidence="2" key="1">
    <citation type="submission" date="2013-12" db="EMBL/GenBank/DDBJ databases">
        <title>The Genome Sequence of Aphanomyces astaci APO3.</title>
        <authorList>
            <consortium name="The Broad Institute Genomics Platform"/>
            <person name="Russ C."/>
            <person name="Tyler B."/>
            <person name="van West P."/>
            <person name="Dieguez-Uribeondo J."/>
            <person name="Young S.K."/>
            <person name="Zeng Q."/>
            <person name="Gargeya S."/>
            <person name="Fitzgerald M."/>
            <person name="Abouelleil A."/>
            <person name="Alvarado L."/>
            <person name="Chapman S.B."/>
            <person name="Gainer-Dewar J."/>
            <person name="Goldberg J."/>
            <person name="Griggs A."/>
            <person name="Gujja S."/>
            <person name="Hansen M."/>
            <person name="Howarth C."/>
            <person name="Imamovic A."/>
            <person name="Ireland A."/>
            <person name="Larimer J."/>
            <person name="McCowan C."/>
            <person name="Murphy C."/>
            <person name="Pearson M."/>
            <person name="Poon T.W."/>
            <person name="Priest M."/>
            <person name="Roberts A."/>
            <person name="Saif S."/>
            <person name="Shea T."/>
            <person name="Sykes S."/>
            <person name="Wortman J."/>
            <person name="Nusbaum C."/>
            <person name="Birren B."/>
        </authorList>
    </citation>
    <scope>NUCLEOTIDE SEQUENCE [LARGE SCALE GENOMIC DNA]</scope>
    <source>
        <strain evidence="2">APO3</strain>
    </source>
</reference>